<dbReference type="GO" id="GO:0015697">
    <property type="term" value="P:quaternary ammonium group transport"/>
    <property type="evidence" value="ECO:0007669"/>
    <property type="project" value="UniProtKB-ARBA"/>
</dbReference>
<dbReference type="InterPro" id="IPR027417">
    <property type="entry name" value="P-loop_NTPase"/>
</dbReference>
<reference evidence="10 11" key="1">
    <citation type="submission" date="2017-07" db="EMBL/GenBank/DDBJ databases">
        <title>Annotated genome sequence of Bacterioplanes sanyensis isolated from Red Sea.</title>
        <authorList>
            <person name="Rehman Z.U."/>
        </authorList>
    </citation>
    <scope>NUCLEOTIDE SEQUENCE [LARGE SCALE GENOMIC DNA]</scope>
    <source>
        <strain evidence="10 11">NV9</strain>
    </source>
</reference>
<keyword evidence="11" id="KW-1185">Reference proteome</keyword>
<evidence type="ECO:0000256" key="7">
    <source>
        <dbReference type="ARBA" id="ARBA00023065"/>
    </source>
</evidence>
<dbReference type="RefSeq" id="WP_094060631.1">
    <property type="nucleotide sequence ID" value="NZ_CP022530.1"/>
</dbReference>
<dbReference type="GO" id="GO:0043190">
    <property type="term" value="C:ATP-binding cassette (ABC) transporter complex"/>
    <property type="evidence" value="ECO:0007669"/>
    <property type="project" value="InterPro"/>
</dbReference>
<dbReference type="InterPro" id="IPR003439">
    <property type="entry name" value="ABC_transporter-like_ATP-bd"/>
</dbReference>
<keyword evidence="5 10" id="KW-0067">ATP-binding</keyword>
<dbReference type="InterPro" id="IPR013611">
    <property type="entry name" value="Transp-assoc_OB_typ2"/>
</dbReference>
<evidence type="ECO:0000256" key="2">
    <source>
        <dbReference type="ARBA" id="ARBA00022475"/>
    </source>
</evidence>
<dbReference type="InterPro" id="IPR015853">
    <property type="entry name" value="ABC_transpr_FbpC"/>
</dbReference>
<dbReference type="PANTHER" id="PTHR42781:SF4">
    <property type="entry name" value="SPERMIDINE_PUTRESCINE IMPORT ATP-BINDING PROTEIN POTA"/>
    <property type="match status" value="1"/>
</dbReference>
<dbReference type="Gene3D" id="2.40.50.100">
    <property type="match status" value="1"/>
</dbReference>
<evidence type="ECO:0000313" key="10">
    <source>
        <dbReference type="EMBL" id="ASP39453.1"/>
    </source>
</evidence>
<evidence type="ECO:0000256" key="8">
    <source>
        <dbReference type="ARBA" id="ARBA00023136"/>
    </source>
</evidence>
<dbReference type="Proteomes" id="UP000202440">
    <property type="component" value="Chromosome"/>
</dbReference>
<dbReference type="SUPFAM" id="SSF52540">
    <property type="entry name" value="P-loop containing nucleoside triphosphate hydrolases"/>
    <property type="match status" value="1"/>
</dbReference>
<keyword evidence="3" id="KW-0410">Iron transport</keyword>
<dbReference type="InterPro" id="IPR008995">
    <property type="entry name" value="Mo/tungstate-bd_C_term_dom"/>
</dbReference>
<dbReference type="CDD" id="cd03259">
    <property type="entry name" value="ABC_Carb_Solutes_like"/>
    <property type="match status" value="1"/>
</dbReference>
<evidence type="ECO:0000313" key="11">
    <source>
        <dbReference type="Proteomes" id="UP000202440"/>
    </source>
</evidence>
<dbReference type="InterPro" id="IPR050093">
    <property type="entry name" value="ABC_SmlMolc_Importer"/>
</dbReference>
<keyword evidence="4" id="KW-0547">Nucleotide-binding</keyword>
<dbReference type="EMBL" id="CP022530">
    <property type="protein sequence ID" value="ASP39453.1"/>
    <property type="molecule type" value="Genomic_DNA"/>
</dbReference>
<protein>
    <submittedName>
        <fullName evidence="10">ABC transporter ATP-binding protein</fullName>
    </submittedName>
</protein>
<dbReference type="InterPro" id="IPR017871">
    <property type="entry name" value="ABC_transporter-like_CS"/>
</dbReference>
<accession>A0A222FMK1</accession>
<keyword evidence="2" id="KW-1003">Cell membrane</keyword>
<dbReference type="PANTHER" id="PTHR42781">
    <property type="entry name" value="SPERMIDINE/PUTRESCINE IMPORT ATP-BINDING PROTEIN POTA"/>
    <property type="match status" value="1"/>
</dbReference>
<evidence type="ECO:0000256" key="5">
    <source>
        <dbReference type="ARBA" id="ARBA00022840"/>
    </source>
</evidence>
<gene>
    <name evidence="10" type="ORF">CHH28_12550</name>
</gene>
<dbReference type="Gene3D" id="3.40.50.300">
    <property type="entry name" value="P-loop containing nucleotide triphosphate hydrolases"/>
    <property type="match status" value="1"/>
</dbReference>
<evidence type="ECO:0000256" key="3">
    <source>
        <dbReference type="ARBA" id="ARBA00022496"/>
    </source>
</evidence>
<evidence type="ECO:0000256" key="6">
    <source>
        <dbReference type="ARBA" id="ARBA00023004"/>
    </source>
</evidence>
<name>A0A222FMK1_9GAMM</name>
<keyword evidence="7" id="KW-0406">Ion transport</keyword>
<feature type="domain" description="ABC transporter" evidence="9">
    <location>
        <begin position="8"/>
        <end position="240"/>
    </location>
</feature>
<dbReference type="Pfam" id="PF00005">
    <property type="entry name" value="ABC_tran"/>
    <property type="match status" value="1"/>
</dbReference>
<evidence type="ECO:0000256" key="1">
    <source>
        <dbReference type="ARBA" id="ARBA00022448"/>
    </source>
</evidence>
<dbReference type="Pfam" id="PF08402">
    <property type="entry name" value="TOBE_2"/>
    <property type="match status" value="1"/>
</dbReference>
<evidence type="ECO:0000259" key="9">
    <source>
        <dbReference type="PROSITE" id="PS50893"/>
    </source>
</evidence>
<dbReference type="InterPro" id="IPR003593">
    <property type="entry name" value="AAA+_ATPase"/>
</dbReference>
<dbReference type="OrthoDB" id="9802264at2"/>
<dbReference type="SMART" id="SM00382">
    <property type="entry name" value="AAA"/>
    <property type="match status" value="1"/>
</dbReference>
<evidence type="ECO:0000256" key="4">
    <source>
        <dbReference type="ARBA" id="ARBA00022741"/>
    </source>
</evidence>
<dbReference type="GO" id="GO:0016887">
    <property type="term" value="F:ATP hydrolysis activity"/>
    <property type="evidence" value="ECO:0007669"/>
    <property type="project" value="InterPro"/>
</dbReference>
<sequence>MNSASAALTLDQVSLGYDQRLVVKDVSMQLQAGEIGCLLGPSGCGKSTLLRAICGFEPLRHGRIRIEGELVSSTDRLVQPEQRPVVMVFQELALFPHMTIADNLAFGLHHWSKAQQQQRIEQLLELIALPGMAQRYPHELSGGQQQRVAVARAIAPRPKLLLLDEPFSSLDAELREDLAEQIRDILIAEGISALMVTHDQLEAFAMADRVAVMHAGELQQFDSAFNLYHQPATRFVAGFIGQSTLLPATVRDERHIDCSLGSLVSDQILPFAPQQAVELMLRPDDVLHDDESLQRATIVRKRFRGSHFLYTVQLADGQQVYCHASSHHNHQIGETIGIEPHIDHLVLFER</sequence>
<dbReference type="PROSITE" id="PS00211">
    <property type="entry name" value="ABC_TRANSPORTER_1"/>
    <property type="match status" value="1"/>
</dbReference>
<dbReference type="GO" id="GO:0015408">
    <property type="term" value="F:ABC-type ferric iron transporter activity"/>
    <property type="evidence" value="ECO:0007669"/>
    <property type="project" value="InterPro"/>
</dbReference>
<dbReference type="SUPFAM" id="SSF50331">
    <property type="entry name" value="MOP-like"/>
    <property type="match status" value="1"/>
</dbReference>
<dbReference type="GO" id="GO:0005524">
    <property type="term" value="F:ATP binding"/>
    <property type="evidence" value="ECO:0007669"/>
    <property type="project" value="UniProtKB-KW"/>
</dbReference>
<dbReference type="KEGG" id="bsan:CHH28_12550"/>
<dbReference type="AlphaFoldDB" id="A0A222FMK1"/>
<dbReference type="FunFam" id="3.40.50.300:FF:000425">
    <property type="entry name" value="Probable ABC transporter, ATP-binding subunit"/>
    <property type="match status" value="1"/>
</dbReference>
<keyword evidence="8" id="KW-0472">Membrane</keyword>
<keyword evidence="1" id="KW-0813">Transport</keyword>
<proteinExistence type="predicted"/>
<keyword evidence="6" id="KW-0408">Iron</keyword>
<dbReference type="PROSITE" id="PS50893">
    <property type="entry name" value="ABC_TRANSPORTER_2"/>
    <property type="match status" value="1"/>
</dbReference>
<organism evidence="10 11">
    <name type="scientific">Bacterioplanes sanyensis</name>
    <dbReference type="NCBI Taxonomy" id="1249553"/>
    <lineage>
        <taxon>Bacteria</taxon>
        <taxon>Pseudomonadati</taxon>
        <taxon>Pseudomonadota</taxon>
        <taxon>Gammaproteobacteria</taxon>
        <taxon>Oceanospirillales</taxon>
        <taxon>Oceanospirillaceae</taxon>
        <taxon>Bacterioplanes</taxon>
    </lineage>
</organism>